<evidence type="ECO:0000256" key="1">
    <source>
        <dbReference type="SAM" id="SignalP"/>
    </source>
</evidence>
<feature type="signal peptide" evidence="1">
    <location>
        <begin position="1"/>
        <end position="19"/>
    </location>
</feature>
<dbReference type="InterPro" id="IPR025348">
    <property type="entry name" value="DUF4252"/>
</dbReference>
<comment type="caution">
    <text evidence="2">The sequence shown here is derived from an EMBL/GenBank/DDBJ whole genome shotgun (WGS) entry which is preliminary data.</text>
</comment>
<dbReference type="EMBL" id="LFQU01000017">
    <property type="protein sequence ID" value="KOO68200.1"/>
    <property type="molecule type" value="Genomic_DNA"/>
</dbReference>
<keyword evidence="1" id="KW-0732">Signal</keyword>
<dbReference type="OrthoDB" id="996754at2"/>
<organism evidence="2 3">
    <name type="scientific">Xylanibacter rarus</name>
    <dbReference type="NCBI Taxonomy" id="1676614"/>
    <lineage>
        <taxon>Bacteria</taxon>
        <taxon>Pseudomonadati</taxon>
        <taxon>Bacteroidota</taxon>
        <taxon>Bacteroidia</taxon>
        <taxon>Bacteroidales</taxon>
        <taxon>Prevotellaceae</taxon>
        <taxon>Xylanibacter</taxon>
    </lineage>
</organism>
<protein>
    <recommendedName>
        <fullName evidence="4">DUF4252 domain-containing protein</fullName>
    </recommendedName>
</protein>
<sequence length="158" mass="17119">MKKLFILALAAMFCMAGFAKSTQEVINEITKSTGAQAITLSKDLIAAQAAAMPENVKALLSNLDGGTLVLLSEGTDEQIKTFNDRVGEIDSEAYEAMASFVDESDTIKVFGKCEGDYVTELFIAFSDDEDCALIDVTGKISKEDAMKLLNKDMLQQIL</sequence>
<feature type="chain" id="PRO_5034299174" description="DUF4252 domain-containing protein" evidence="1">
    <location>
        <begin position="20"/>
        <end position="158"/>
    </location>
</feature>
<reference evidence="2 3" key="1">
    <citation type="submission" date="2015-06" db="EMBL/GenBank/DDBJ databases">
        <title>Prevotella sp. 109, sp. nov., a novel member of the family Prevotellaceae isolated from human faeces.</title>
        <authorList>
            <person name="Shkoporov A.N."/>
            <person name="Chaplin A.V."/>
            <person name="Kafarskaia L.I."/>
            <person name="Efimov B.A."/>
        </authorList>
    </citation>
    <scope>NUCLEOTIDE SEQUENCE [LARGE SCALE GENOMIC DNA]</scope>
    <source>
        <strain evidence="2 3">109</strain>
    </source>
</reference>
<name>A0A8E1QWY7_9BACT</name>
<keyword evidence="3" id="KW-1185">Reference proteome</keyword>
<evidence type="ECO:0008006" key="4">
    <source>
        <dbReference type="Google" id="ProtNLM"/>
    </source>
</evidence>
<evidence type="ECO:0000313" key="2">
    <source>
        <dbReference type="EMBL" id="KOO68200.1"/>
    </source>
</evidence>
<accession>A0A8E1QWY7</accession>
<dbReference type="Pfam" id="PF14060">
    <property type="entry name" value="DUF4252"/>
    <property type="match status" value="1"/>
</dbReference>
<proteinExistence type="predicted"/>
<evidence type="ECO:0000313" key="3">
    <source>
        <dbReference type="Proteomes" id="UP000036951"/>
    </source>
</evidence>
<dbReference type="AlphaFoldDB" id="A0A8E1QWY7"/>
<gene>
    <name evidence="2" type="ORF">ACU52_09475</name>
</gene>
<dbReference type="Proteomes" id="UP000036951">
    <property type="component" value="Unassembled WGS sequence"/>
</dbReference>
<dbReference type="RefSeq" id="WP_053398631.1">
    <property type="nucleotide sequence ID" value="NZ_DAWCKJ010000105.1"/>
</dbReference>